<feature type="region of interest" description="Disordered" evidence="1">
    <location>
        <begin position="584"/>
        <end position="645"/>
    </location>
</feature>
<protein>
    <submittedName>
        <fullName evidence="3">Amidohydrolase</fullName>
    </submittedName>
</protein>
<dbReference type="PANTHER" id="PTHR22642">
    <property type="entry name" value="IMIDAZOLONEPROPIONASE"/>
    <property type="match status" value="1"/>
</dbReference>
<dbReference type="SUPFAM" id="SSF51556">
    <property type="entry name" value="Metallo-dependent hydrolases"/>
    <property type="match status" value="1"/>
</dbReference>
<dbReference type="Proteomes" id="UP000677668">
    <property type="component" value="Chromosome 1"/>
</dbReference>
<dbReference type="Gene3D" id="3.20.20.140">
    <property type="entry name" value="Metal-dependent hydrolases"/>
    <property type="match status" value="1"/>
</dbReference>
<keyword evidence="4" id="KW-1185">Reference proteome</keyword>
<organism evidence="3 4">
    <name type="scientific">Chloracidobacterium sp. N</name>
    <dbReference type="NCBI Taxonomy" id="2821540"/>
    <lineage>
        <taxon>Bacteria</taxon>
        <taxon>Pseudomonadati</taxon>
        <taxon>Acidobacteriota</taxon>
        <taxon>Terriglobia</taxon>
        <taxon>Terriglobales</taxon>
        <taxon>Acidobacteriaceae</taxon>
        <taxon>Chloracidobacterium</taxon>
        <taxon>Chloracidobacterium aggregatum</taxon>
    </lineage>
</organism>
<reference evidence="3 4" key="1">
    <citation type="submission" date="2021-03" db="EMBL/GenBank/DDBJ databases">
        <title>Genomic and phenotypic characterization of Chloracidobacterium isolates provides evidence for multiple species.</title>
        <authorList>
            <person name="Saini M.K."/>
            <person name="Costas A.M.G."/>
            <person name="Tank M."/>
            <person name="Bryant D.A."/>
        </authorList>
    </citation>
    <scope>NUCLEOTIDE SEQUENCE [LARGE SCALE GENOMIC DNA]</scope>
    <source>
        <strain evidence="3 4">N</strain>
    </source>
</reference>
<dbReference type="InterPro" id="IPR011059">
    <property type="entry name" value="Metal-dep_hydrolase_composite"/>
</dbReference>
<dbReference type="EMBL" id="CP072642">
    <property type="protein sequence ID" value="QUV94387.1"/>
    <property type="molecule type" value="Genomic_DNA"/>
</dbReference>
<name>A0ABX8B2U6_9BACT</name>
<dbReference type="Gene3D" id="3.10.310.70">
    <property type="match status" value="1"/>
</dbReference>
<dbReference type="InterPro" id="IPR033932">
    <property type="entry name" value="YtcJ-like"/>
</dbReference>
<dbReference type="CDD" id="cd01300">
    <property type="entry name" value="YtcJ_like"/>
    <property type="match status" value="1"/>
</dbReference>
<evidence type="ECO:0000313" key="4">
    <source>
        <dbReference type="Proteomes" id="UP000677668"/>
    </source>
</evidence>
<proteinExistence type="predicted"/>
<feature type="compositionally biased region" description="Pro residues" evidence="1">
    <location>
        <begin position="636"/>
        <end position="645"/>
    </location>
</feature>
<dbReference type="Pfam" id="PF07969">
    <property type="entry name" value="Amidohydro_3"/>
    <property type="match status" value="1"/>
</dbReference>
<dbReference type="SUPFAM" id="SSF51338">
    <property type="entry name" value="Composite domain of metallo-dependent hydrolases"/>
    <property type="match status" value="1"/>
</dbReference>
<evidence type="ECO:0000259" key="2">
    <source>
        <dbReference type="Pfam" id="PF07969"/>
    </source>
</evidence>
<feature type="domain" description="Amidohydrolase 3" evidence="2">
    <location>
        <begin position="96"/>
        <end position="580"/>
    </location>
</feature>
<dbReference type="InterPro" id="IPR013108">
    <property type="entry name" value="Amidohydro_3"/>
</dbReference>
<dbReference type="InterPro" id="IPR032466">
    <property type="entry name" value="Metal_Hydrolase"/>
</dbReference>
<gene>
    <name evidence="3" type="ORF">J8C05_02775</name>
</gene>
<evidence type="ECO:0000313" key="3">
    <source>
        <dbReference type="EMBL" id="QUV94387.1"/>
    </source>
</evidence>
<dbReference type="PANTHER" id="PTHR22642:SF2">
    <property type="entry name" value="PROTEIN LONG AFTER FAR-RED 3"/>
    <property type="match status" value="1"/>
</dbReference>
<evidence type="ECO:0000256" key="1">
    <source>
        <dbReference type="SAM" id="MobiDB-lite"/>
    </source>
</evidence>
<accession>A0ABX8B2U6</accession>
<dbReference type="Gene3D" id="2.30.40.10">
    <property type="entry name" value="Urease, subunit C, domain 1"/>
    <property type="match status" value="1"/>
</dbReference>
<sequence>MLRMTHWMTHWMTYGWTTDRTTGWWLPGMLLGILLGLSAAAPGRTPPADVLFINGTVHTLDDRQPRAEAVAVRRGRIVFVGSTAEAMTYRGPKTRLVDLAGAVMYPGFTDAHCHLFGIGERELTLNLEGTNTRAAFLAAVAARVAQTPKGEWIVGRGWIETFWTPPTFPTAAELDAIAPEHPVFLVRADGHASVVNTLALRQAGIDAQTPNPPGGDILRDATTGQPTGMLIDRAQDLVRRLLPRLSPEDYERAAMAGAQRELSLGWCTIHNAGSSLLETNLLRRLCRTGAIKLRVYNAAANRPAEVAALLRRGPIIGEANGRFTMRTIKAYMDGALGSRGAALLAPYADADTTGLFLTPPDELRALCRQALRAGIQIQTHAIGDRANRQVLDIYEQVFAEVPPAQRRVRDPRWRIEHAQILHPSDIPRFAQLGVIASMQPSHAISDLHFAPRRLGLERLAGAYAWRSLLDGKAIIAGGSDAPVERGEPLIEFYAAVTRKDLTGFSGAGWHPKQAVSRLEALKMLTLWPAYAAFEEDLAGTIAVGKRADFTVLSADLLTIPETDILRARCRMTIIGGEVVFRAQEPTTGNSAPAGTGSGNQPDKRRAPQPHNWRWKQVGAAGRPLDAGVDHRAKQSPPQPPAIERF</sequence>